<dbReference type="OrthoDB" id="498449at2759"/>
<dbReference type="AlphaFoldDB" id="A0A830I2A0"/>
<evidence type="ECO:0000313" key="2">
    <source>
        <dbReference type="EMBL" id="GHP12180.1"/>
    </source>
</evidence>
<feature type="domain" description="Methyltransferase" evidence="1">
    <location>
        <begin position="178"/>
        <end position="240"/>
    </location>
</feature>
<dbReference type="Proteomes" id="UP000660262">
    <property type="component" value="Unassembled WGS sequence"/>
</dbReference>
<sequence>MSAPAPAVPHLLDVRENHHDHVPDHVPDPGERLPTHWRARAVAIPLSELDARAHELPPPCDDPNGDDALENESSDANVHVLEAARERRRPLWVIHDPKQAHDVAAWFNSRKRHTIRRRMVVPGDDTWNQALATQHDDTSLEKMQPPPRLWMPSPALTATIDAIEASAFQNGSSTPCAVDLGCGVGRDAVLLASRGWDVVAVDSSVPALEKCTSLARKYAGRNGGRIQTLQVDMRKVPTEQVVEQVVKLANPAQPRLYLGVRFLHRPLLHHLACTAAVGCHVLWSHFMDGCQAWGHPLRERDILLQNELVSSIFSASRGWRTLFSHEGAGFAEDARPLATLATVRDELKS</sequence>
<dbReference type="SUPFAM" id="SSF53335">
    <property type="entry name" value="S-adenosyl-L-methionine-dependent methyltransferases"/>
    <property type="match status" value="1"/>
</dbReference>
<proteinExistence type="predicted"/>
<evidence type="ECO:0000259" key="1">
    <source>
        <dbReference type="Pfam" id="PF13649"/>
    </source>
</evidence>
<dbReference type="Pfam" id="PF13649">
    <property type="entry name" value="Methyltransf_25"/>
    <property type="match status" value="1"/>
</dbReference>
<dbReference type="InterPro" id="IPR029063">
    <property type="entry name" value="SAM-dependent_MTases_sf"/>
</dbReference>
<comment type="caution">
    <text evidence="2">The sequence shown here is derived from an EMBL/GenBank/DDBJ whole genome shotgun (WGS) entry which is preliminary data.</text>
</comment>
<reference evidence="2" key="1">
    <citation type="submission" date="2020-10" db="EMBL/GenBank/DDBJ databases">
        <title>Unveiling of a novel bifunctional photoreceptor, Dualchrome1, isolated from a cosmopolitan green alga.</title>
        <authorList>
            <person name="Suzuki S."/>
            <person name="Kawachi M."/>
        </authorList>
    </citation>
    <scope>NUCLEOTIDE SEQUENCE</scope>
    <source>
        <strain evidence="2">NIES 2893</strain>
    </source>
</reference>
<dbReference type="Gene3D" id="3.40.50.150">
    <property type="entry name" value="Vaccinia Virus protein VP39"/>
    <property type="match status" value="1"/>
</dbReference>
<gene>
    <name evidence="2" type="ORF">PPROV_001090800</name>
</gene>
<dbReference type="InterPro" id="IPR041698">
    <property type="entry name" value="Methyltransf_25"/>
</dbReference>
<dbReference type="EMBL" id="BNJQ01000039">
    <property type="protein sequence ID" value="GHP12180.1"/>
    <property type="molecule type" value="Genomic_DNA"/>
</dbReference>
<name>A0A830I2A0_9CHLO</name>
<organism evidence="2 3">
    <name type="scientific">Pycnococcus provasolii</name>
    <dbReference type="NCBI Taxonomy" id="41880"/>
    <lineage>
        <taxon>Eukaryota</taxon>
        <taxon>Viridiplantae</taxon>
        <taxon>Chlorophyta</taxon>
        <taxon>Pseudoscourfieldiophyceae</taxon>
        <taxon>Pseudoscourfieldiales</taxon>
        <taxon>Pycnococcaceae</taxon>
        <taxon>Pycnococcus</taxon>
    </lineage>
</organism>
<dbReference type="CDD" id="cd02440">
    <property type="entry name" value="AdoMet_MTases"/>
    <property type="match status" value="1"/>
</dbReference>
<keyword evidence="3" id="KW-1185">Reference proteome</keyword>
<accession>A0A830I2A0</accession>
<protein>
    <recommendedName>
        <fullName evidence="1">Methyltransferase domain-containing protein</fullName>
    </recommendedName>
</protein>
<evidence type="ECO:0000313" key="3">
    <source>
        <dbReference type="Proteomes" id="UP000660262"/>
    </source>
</evidence>